<proteinExistence type="predicted"/>
<accession>A0ABN6Z841</accession>
<reference evidence="1 2" key="1">
    <citation type="submission" date="2023-04" db="EMBL/GenBank/DDBJ databases">
        <title>Draft genome sequence of acteroides sedimenti strain YN3PY1.</title>
        <authorList>
            <person name="Yoshida N."/>
        </authorList>
    </citation>
    <scope>NUCLEOTIDE SEQUENCE [LARGE SCALE GENOMIC DNA]</scope>
    <source>
        <strain evidence="1 2">YN3PY1</strain>
    </source>
</reference>
<gene>
    <name evidence="1" type="ORF">BSYN_21670</name>
</gene>
<organism evidence="1 2">
    <name type="scientific">Bacteroides sedimenti</name>
    <dbReference type="NCBI Taxonomy" id="2136147"/>
    <lineage>
        <taxon>Bacteria</taxon>
        <taxon>Pseudomonadati</taxon>
        <taxon>Bacteroidota</taxon>
        <taxon>Bacteroidia</taxon>
        <taxon>Bacteroidales</taxon>
        <taxon>Bacteroidaceae</taxon>
        <taxon>Bacteroides</taxon>
    </lineage>
</organism>
<dbReference type="EMBL" id="AP028055">
    <property type="protein sequence ID" value="BEG99902.1"/>
    <property type="molecule type" value="Genomic_DNA"/>
</dbReference>
<evidence type="ECO:0000313" key="2">
    <source>
        <dbReference type="Proteomes" id="UP001496674"/>
    </source>
</evidence>
<protein>
    <submittedName>
        <fullName evidence="1">Uncharacterized protein</fullName>
    </submittedName>
</protein>
<keyword evidence="2" id="KW-1185">Reference proteome</keyword>
<dbReference type="Proteomes" id="UP001496674">
    <property type="component" value="Chromosome"/>
</dbReference>
<evidence type="ECO:0000313" key="1">
    <source>
        <dbReference type="EMBL" id="BEG99902.1"/>
    </source>
</evidence>
<sequence>MCWASKSQQTNNKQLLVAGKDVVKPKARISKGGLIFREWNINKDTLELISVDDFLAFPFGSYKKINDLQVRFKGLKYKEVVDSHDPKGTTKLNKFFVGNNYIKFIFLKDVFSDMRRSRLFLQTLMTRKLSYRKRYR</sequence>
<name>A0ABN6Z841_9BACE</name>